<comment type="caution">
    <text evidence="1">The sequence shown here is derived from an EMBL/GenBank/DDBJ whole genome shotgun (WGS) entry which is preliminary data.</text>
</comment>
<name>A0ABU7U973_LELAM</name>
<organism evidence="1 2">
    <name type="scientific">Lelliottia amnigena</name>
    <name type="common">Enterobacter amnigenus</name>
    <dbReference type="NCBI Taxonomy" id="61646"/>
    <lineage>
        <taxon>Bacteria</taxon>
        <taxon>Pseudomonadati</taxon>
        <taxon>Pseudomonadota</taxon>
        <taxon>Gammaproteobacteria</taxon>
        <taxon>Enterobacterales</taxon>
        <taxon>Enterobacteriaceae</taxon>
        <taxon>Lelliottia</taxon>
    </lineage>
</organism>
<keyword evidence="2" id="KW-1185">Reference proteome</keyword>
<protein>
    <submittedName>
        <fullName evidence="1">Uncharacterized protein</fullName>
    </submittedName>
</protein>
<evidence type="ECO:0000313" key="1">
    <source>
        <dbReference type="EMBL" id="MEE9682577.1"/>
    </source>
</evidence>
<gene>
    <name evidence="1" type="ORF">V4839_03555</name>
</gene>
<accession>A0ABU7U973</accession>
<dbReference type="EMBL" id="JAZKLI010000001">
    <property type="protein sequence ID" value="MEE9682577.1"/>
    <property type="molecule type" value="Genomic_DNA"/>
</dbReference>
<sequence length="77" mass="7946">MLAPGRSIWQNVVIAAGGAFFTDGPDSGSFGGAIISSWAGGEFGEIAPYPGEVNDLISGLGGEFISNEIKDKVNEKK</sequence>
<dbReference type="Proteomes" id="UP001335910">
    <property type="component" value="Unassembled WGS sequence"/>
</dbReference>
<evidence type="ECO:0000313" key="2">
    <source>
        <dbReference type="Proteomes" id="UP001335910"/>
    </source>
</evidence>
<reference evidence="1 2" key="1">
    <citation type="submission" date="2023-10" db="EMBL/GenBank/DDBJ databases">
        <title>Wastewater isolates of ESBL- and carbapenemase-producing Gram-negative bacteria from New Zealand.</title>
        <authorList>
            <person name="Straub C."/>
            <person name="Weaver L."/>
            <person name="Cornelius A."/>
            <person name="Mcgill E."/>
            <person name="Dyet K."/>
            <person name="White L."/>
            <person name="Pattis I."/>
        </authorList>
    </citation>
    <scope>NUCLEOTIDE SEQUENCE [LARGE SCALE GENOMIC DNA]</scope>
    <source>
        <strain evidence="1 2">ESBL35</strain>
    </source>
</reference>
<proteinExistence type="predicted"/>
<dbReference type="RefSeq" id="WP_331388688.1">
    <property type="nucleotide sequence ID" value="NZ_JAZKLB010000001.1"/>
</dbReference>